<feature type="region of interest" description="Disordered" evidence="1">
    <location>
        <begin position="72"/>
        <end position="103"/>
    </location>
</feature>
<sequence>MKRIIIHGLKPEVRGFIAAVQGWPNQPSLVEFENLLAGQEAMAKQMGGVLLKGEEEALYTIKIRGTYKQHVISGSKRNDEKVKNHQGEGSSRPGGASMNHGNSKRFKGKCYNCGKKGHMEKAYWSKKRYVESNTATSNTKEKSKEDWDAEAFFAAEEEELALTITASEQIDYDNDWIIDSGCSNHMTGDKEKLQDLSKYKGSRVVQDVKVYRDLKISEKPMMKGQRLDQSM</sequence>
<dbReference type="Proteomes" id="UP000467840">
    <property type="component" value="Chromosome 15"/>
</dbReference>
<dbReference type="InterPro" id="IPR054722">
    <property type="entry name" value="PolX-like_BBD"/>
</dbReference>
<dbReference type="Pfam" id="PF22936">
    <property type="entry name" value="Pol_BBD"/>
    <property type="match status" value="1"/>
</dbReference>
<feature type="domain" description="Retrovirus-related Pol polyprotein from transposon TNT 1-94-like beta-barrel" evidence="2">
    <location>
        <begin position="176"/>
        <end position="204"/>
    </location>
</feature>
<gene>
    <name evidence="3" type="ORF">GH714_002268</name>
</gene>
<dbReference type="EMBL" id="JAAGAX010000005">
    <property type="protein sequence ID" value="KAF2312969.1"/>
    <property type="molecule type" value="Genomic_DNA"/>
</dbReference>
<evidence type="ECO:0000256" key="1">
    <source>
        <dbReference type="SAM" id="MobiDB-lite"/>
    </source>
</evidence>
<comment type="caution">
    <text evidence="3">The sequence shown here is derived from an EMBL/GenBank/DDBJ whole genome shotgun (WGS) entry which is preliminary data.</text>
</comment>
<evidence type="ECO:0000313" key="3">
    <source>
        <dbReference type="EMBL" id="KAF2312969.1"/>
    </source>
</evidence>
<reference evidence="3 4" key="1">
    <citation type="journal article" date="2020" name="Mol. Plant">
        <title>The Chromosome-Based Rubber Tree Genome Provides New Insights into Spurge Genome Evolution and Rubber Biosynthesis.</title>
        <authorList>
            <person name="Liu J."/>
            <person name="Shi C."/>
            <person name="Shi C.C."/>
            <person name="Li W."/>
            <person name="Zhang Q.J."/>
            <person name="Zhang Y."/>
            <person name="Li K."/>
            <person name="Lu H.F."/>
            <person name="Shi C."/>
            <person name="Zhu S.T."/>
            <person name="Xiao Z.Y."/>
            <person name="Nan H."/>
            <person name="Yue Y."/>
            <person name="Zhu X.G."/>
            <person name="Wu Y."/>
            <person name="Hong X.N."/>
            <person name="Fan G.Y."/>
            <person name="Tong Y."/>
            <person name="Zhang D."/>
            <person name="Mao C.L."/>
            <person name="Liu Y.L."/>
            <person name="Hao S.J."/>
            <person name="Liu W.Q."/>
            <person name="Lv M.Q."/>
            <person name="Zhang H.B."/>
            <person name="Liu Y."/>
            <person name="Hu-Tang G.R."/>
            <person name="Wang J.P."/>
            <person name="Wang J.H."/>
            <person name="Sun Y.H."/>
            <person name="Ni S.B."/>
            <person name="Chen W.B."/>
            <person name="Zhang X.C."/>
            <person name="Jiao Y.N."/>
            <person name="Eichler E.E."/>
            <person name="Li G.H."/>
            <person name="Liu X."/>
            <person name="Gao L.Z."/>
        </authorList>
    </citation>
    <scope>NUCLEOTIDE SEQUENCE [LARGE SCALE GENOMIC DNA]</scope>
    <source>
        <strain evidence="4">cv. GT1</strain>
        <tissue evidence="3">Leaf</tissue>
    </source>
</reference>
<organism evidence="3 4">
    <name type="scientific">Hevea brasiliensis</name>
    <name type="common">Para rubber tree</name>
    <name type="synonym">Siphonia brasiliensis</name>
    <dbReference type="NCBI Taxonomy" id="3981"/>
    <lineage>
        <taxon>Eukaryota</taxon>
        <taxon>Viridiplantae</taxon>
        <taxon>Streptophyta</taxon>
        <taxon>Embryophyta</taxon>
        <taxon>Tracheophyta</taxon>
        <taxon>Spermatophyta</taxon>
        <taxon>Magnoliopsida</taxon>
        <taxon>eudicotyledons</taxon>
        <taxon>Gunneridae</taxon>
        <taxon>Pentapetalae</taxon>
        <taxon>rosids</taxon>
        <taxon>fabids</taxon>
        <taxon>Malpighiales</taxon>
        <taxon>Euphorbiaceae</taxon>
        <taxon>Crotonoideae</taxon>
        <taxon>Micrandreae</taxon>
        <taxon>Hevea</taxon>
    </lineage>
</organism>
<feature type="compositionally biased region" description="Basic and acidic residues" evidence="1">
    <location>
        <begin position="76"/>
        <end position="86"/>
    </location>
</feature>
<accession>A0A6A6MLU1</accession>
<protein>
    <recommendedName>
        <fullName evidence="2">Retrovirus-related Pol polyprotein from transposon TNT 1-94-like beta-barrel domain-containing protein</fullName>
    </recommendedName>
</protein>
<evidence type="ECO:0000259" key="2">
    <source>
        <dbReference type="Pfam" id="PF22936"/>
    </source>
</evidence>
<name>A0A6A6MLU1_HEVBR</name>
<dbReference type="AlphaFoldDB" id="A0A6A6MLU1"/>
<dbReference type="PANTHER" id="PTHR47481">
    <property type="match status" value="1"/>
</dbReference>
<dbReference type="PANTHER" id="PTHR47481:SF36">
    <property type="entry name" value="CCHC-TYPE DOMAIN-CONTAINING PROTEIN"/>
    <property type="match status" value="1"/>
</dbReference>
<evidence type="ECO:0000313" key="4">
    <source>
        <dbReference type="Proteomes" id="UP000467840"/>
    </source>
</evidence>
<keyword evidence="4" id="KW-1185">Reference proteome</keyword>
<proteinExistence type="predicted"/>